<name>A0A5J6JHH6_STRVI</name>
<proteinExistence type="predicted"/>
<protein>
    <submittedName>
        <fullName evidence="2">Uncharacterized protein</fullName>
    </submittedName>
</protein>
<evidence type="ECO:0000256" key="1">
    <source>
        <dbReference type="SAM" id="Phobius"/>
    </source>
</evidence>
<keyword evidence="1" id="KW-0812">Transmembrane</keyword>
<sequence length="68" mass="7282">MSDSRVGAGRRIAAKVAAAVVAVAVVVGVNRYLVTAYWQELVVTAVVVAAMTAGMSRLDRRARLRRQP</sequence>
<dbReference type="RefSeq" id="WP_150530032.1">
    <property type="nucleotide sequence ID" value="NZ_BNBW01000006.1"/>
</dbReference>
<gene>
    <name evidence="2" type="ORF">CP980_34875</name>
</gene>
<feature type="transmembrane region" description="Helical" evidence="1">
    <location>
        <begin position="12"/>
        <end position="30"/>
    </location>
</feature>
<reference evidence="2 3" key="1">
    <citation type="submission" date="2017-09" db="EMBL/GenBank/DDBJ databases">
        <authorList>
            <person name="Lee N."/>
            <person name="Cho B.-K."/>
        </authorList>
    </citation>
    <scope>NUCLEOTIDE SEQUENCE [LARGE SCALE GENOMIC DNA]</scope>
    <source>
        <strain evidence="2 3">ATCC 27476</strain>
    </source>
</reference>
<dbReference type="GeneID" id="95615685"/>
<feature type="transmembrane region" description="Helical" evidence="1">
    <location>
        <begin position="36"/>
        <end position="56"/>
    </location>
</feature>
<keyword evidence="1" id="KW-0472">Membrane</keyword>
<organism evidence="2 3">
    <name type="scientific">Streptomyces vinaceus</name>
    <dbReference type="NCBI Taxonomy" id="1960"/>
    <lineage>
        <taxon>Bacteria</taxon>
        <taxon>Bacillati</taxon>
        <taxon>Actinomycetota</taxon>
        <taxon>Actinomycetes</taxon>
        <taxon>Kitasatosporales</taxon>
        <taxon>Streptomycetaceae</taxon>
        <taxon>Streptomyces</taxon>
    </lineage>
</organism>
<evidence type="ECO:0000313" key="2">
    <source>
        <dbReference type="EMBL" id="QEV49513.1"/>
    </source>
</evidence>
<dbReference type="AlphaFoldDB" id="A0A5J6JHH6"/>
<dbReference type="EMBL" id="CP023692">
    <property type="protein sequence ID" value="QEV49513.1"/>
    <property type="molecule type" value="Genomic_DNA"/>
</dbReference>
<evidence type="ECO:0000313" key="3">
    <source>
        <dbReference type="Proteomes" id="UP000325563"/>
    </source>
</evidence>
<dbReference type="KEGG" id="svn:CP980_34875"/>
<keyword evidence="3" id="KW-1185">Reference proteome</keyword>
<dbReference type="Proteomes" id="UP000325563">
    <property type="component" value="Chromosome"/>
</dbReference>
<keyword evidence="1" id="KW-1133">Transmembrane helix</keyword>
<accession>A0A5J6JHH6</accession>